<evidence type="ECO:0000259" key="1">
    <source>
        <dbReference type="Pfam" id="PF00535"/>
    </source>
</evidence>
<keyword evidence="2" id="KW-0808">Transferase</keyword>
<dbReference type="Proteomes" id="UP000036027">
    <property type="component" value="Unassembled WGS sequence"/>
</dbReference>
<dbReference type="EMBL" id="JTDO01000014">
    <property type="protein sequence ID" value="KLT72331.1"/>
    <property type="molecule type" value="Genomic_DNA"/>
</dbReference>
<proteinExistence type="predicted"/>
<keyword evidence="3" id="KW-1185">Reference proteome</keyword>
<dbReference type="GO" id="GO:0006487">
    <property type="term" value="P:protein N-linked glycosylation"/>
    <property type="evidence" value="ECO:0007669"/>
    <property type="project" value="TreeGrafter"/>
</dbReference>
<feature type="domain" description="Glycosyltransferase 2-like" evidence="1">
    <location>
        <begin position="5"/>
        <end position="141"/>
    </location>
</feature>
<protein>
    <submittedName>
        <fullName evidence="2">Glycosyl transferase</fullName>
    </submittedName>
</protein>
<dbReference type="InterPro" id="IPR001173">
    <property type="entry name" value="Glyco_trans_2-like"/>
</dbReference>
<dbReference type="PANTHER" id="PTHR10859">
    <property type="entry name" value="GLYCOSYL TRANSFERASE"/>
    <property type="match status" value="1"/>
</dbReference>
<dbReference type="AlphaFoldDB" id="A0A0J0YQC2"/>
<dbReference type="SUPFAM" id="SSF53448">
    <property type="entry name" value="Nucleotide-diphospho-sugar transferases"/>
    <property type="match status" value="1"/>
</dbReference>
<accession>A0A0J0YQC2</accession>
<dbReference type="PANTHER" id="PTHR10859:SF91">
    <property type="entry name" value="DOLICHYL-PHOSPHATE BETA-GLUCOSYLTRANSFERASE"/>
    <property type="match status" value="1"/>
</dbReference>
<dbReference type="CDD" id="cd04179">
    <property type="entry name" value="DPM_DPG-synthase_like"/>
    <property type="match status" value="1"/>
</dbReference>
<dbReference type="Pfam" id="PF00535">
    <property type="entry name" value="Glycos_transf_2"/>
    <property type="match status" value="1"/>
</dbReference>
<dbReference type="PATRIC" id="fig|1470200.3.peg.677"/>
<gene>
    <name evidence="2" type="ORF">PL75_08690</name>
</gene>
<comment type="caution">
    <text evidence="2">The sequence shown here is derived from an EMBL/GenBank/DDBJ whole genome shotgun (WGS) entry which is preliminary data.</text>
</comment>
<dbReference type="GO" id="GO:0016740">
    <property type="term" value="F:transferase activity"/>
    <property type="evidence" value="ECO:0007669"/>
    <property type="project" value="UniProtKB-KW"/>
</dbReference>
<reference evidence="2 3" key="1">
    <citation type="submission" date="2014-11" db="EMBL/GenBank/DDBJ databases">
        <title>Genome of a novel goose pathogen.</title>
        <authorList>
            <person name="Hansen C.M."/>
            <person name="Hueffer K."/>
            <person name="Choi S.C."/>
        </authorList>
    </citation>
    <scope>NUCLEOTIDE SEQUENCE [LARGE SCALE GENOMIC DNA]</scope>
    <source>
        <strain evidence="2 3">KH1503</strain>
    </source>
</reference>
<dbReference type="Gene3D" id="3.90.550.10">
    <property type="entry name" value="Spore Coat Polysaccharide Biosynthesis Protein SpsA, Chain A"/>
    <property type="match status" value="1"/>
</dbReference>
<evidence type="ECO:0000313" key="2">
    <source>
        <dbReference type="EMBL" id="KLT72331.1"/>
    </source>
</evidence>
<sequence length="245" mass="27469">MKVLVLIPHYKHPDTVGDVALAMRGFDLPVLIVDDGSGEESLRTLETLAAQEGIDVLYRPLNGGKGAAVKCGLKYAEQQGFSHVLQVDADAQHHFPDTEKLLAAAREQPSAVVCGWPQYGSDAPKARLYGRKITDFWNMVNTASTDIKDGMCGFRLYPVDPVLAVIRQECVGDRMDFDTEILVRLHWRGVKTVWIKTPVRYASDGISHFDAWADNVRISKMHARLFFEMLKRRLGNMSNKRNKAV</sequence>
<evidence type="ECO:0000313" key="3">
    <source>
        <dbReference type="Proteomes" id="UP000036027"/>
    </source>
</evidence>
<dbReference type="RefSeq" id="WP_047761542.1">
    <property type="nucleotide sequence ID" value="NZ_CP091510.1"/>
</dbReference>
<organism evidence="2 3">
    <name type="scientific">Neisseria arctica</name>
    <dbReference type="NCBI Taxonomy" id="1470200"/>
    <lineage>
        <taxon>Bacteria</taxon>
        <taxon>Pseudomonadati</taxon>
        <taxon>Pseudomonadota</taxon>
        <taxon>Betaproteobacteria</taxon>
        <taxon>Neisseriales</taxon>
        <taxon>Neisseriaceae</taxon>
        <taxon>Neisseria</taxon>
    </lineage>
</organism>
<dbReference type="OrthoDB" id="9808633at2"/>
<name>A0A0J0YQC2_9NEIS</name>
<dbReference type="InterPro" id="IPR029044">
    <property type="entry name" value="Nucleotide-diphossugar_trans"/>
</dbReference>
<dbReference type="STRING" id="1470200.PL75_08690"/>